<protein>
    <recommendedName>
        <fullName evidence="4">NmrA-like domain-containing protein</fullName>
    </recommendedName>
</protein>
<evidence type="ECO:0000313" key="6">
    <source>
        <dbReference type="Proteomes" id="UP001301958"/>
    </source>
</evidence>
<keyword evidence="2" id="KW-0521">NADP</keyword>
<dbReference type="AlphaFoldDB" id="A0AAN6YQK6"/>
<dbReference type="Gene3D" id="3.40.50.720">
    <property type="entry name" value="NAD(P)-binding Rossmann-like Domain"/>
    <property type="match status" value="1"/>
</dbReference>
<dbReference type="Pfam" id="PF05368">
    <property type="entry name" value="NmrA"/>
    <property type="match status" value="1"/>
</dbReference>
<gene>
    <name evidence="5" type="ORF">QBC38DRAFT_426850</name>
</gene>
<organism evidence="5 6">
    <name type="scientific">Podospora fimiseda</name>
    <dbReference type="NCBI Taxonomy" id="252190"/>
    <lineage>
        <taxon>Eukaryota</taxon>
        <taxon>Fungi</taxon>
        <taxon>Dikarya</taxon>
        <taxon>Ascomycota</taxon>
        <taxon>Pezizomycotina</taxon>
        <taxon>Sordariomycetes</taxon>
        <taxon>Sordariomycetidae</taxon>
        <taxon>Sordariales</taxon>
        <taxon>Podosporaceae</taxon>
        <taxon>Podospora</taxon>
    </lineage>
</organism>
<evidence type="ECO:0000259" key="4">
    <source>
        <dbReference type="Pfam" id="PF05368"/>
    </source>
</evidence>
<comment type="caution">
    <text evidence="5">The sequence shown here is derived from an EMBL/GenBank/DDBJ whole genome shotgun (WGS) entry which is preliminary data.</text>
</comment>
<dbReference type="EMBL" id="MU865460">
    <property type="protein sequence ID" value="KAK4222658.1"/>
    <property type="molecule type" value="Genomic_DNA"/>
</dbReference>
<name>A0AAN6YQK6_9PEZI</name>
<dbReference type="InterPro" id="IPR036291">
    <property type="entry name" value="NAD(P)-bd_dom_sf"/>
</dbReference>
<reference evidence="5" key="2">
    <citation type="submission" date="2023-05" db="EMBL/GenBank/DDBJ databases">
        <authorList>
            <consortium name="Lawrence Berkeley National Laboratory"/>
            <person name="Steindorff A."/>
            <person name="Hensen N."/>
            <person name="Bonometti L."/>
            <person name="Westerberg I."/>
            <person name="Brannstrom I.O."/>
            <person name="Guillou S."/>
            <person name="Cros-Aarteil S."/>
            <person name="Calhoun S."/>
            <person name="Haridas S."/>
            <person name="Kuo A."/>
            <person name="Mondo S."/>
            <person name="Pangilinan J."/>
            <person name="Riley R."/>
            <person name="Labutti K."/>
            <person name="Andreopoulos B."/>
            <person name="Lipzen A."/>
            <person name="Chen C."/>
            <person name="Yanf M."/>
            <person name="Daum C."/>
            <person name="Ng V."/>
            <person name="Clum A."/>
            <person name="Ohm R."/>
            <person name="Martin F."/>
            <person name="Silar P."/>
            <person name="Natvig D."/>
            <person name="Lalanne C."/>
            <person name="Gautier V."/>
            <person name="Ament-Velasquez S.L."/>
            <person name="Kruys A."/>
            <person name="Hutchinson M.I."/>
            <person name="Powell A.J."/>
            <person name="Barry K."/>
            <person name="Miller A.N."/>
            <person name="Grigoriev I.V."/>
            <person name="Debuchy R."/>
            <person name="Gladieux P."/>
            <person name="Thoren M.H."/>
            <person name="Johannesson H."/>
        </authorList>
    </citation>
    <scope>NUCLEOTIDE SEQUENCE</scope>
    <source>
        <strain evidence="5">CBS 990.96</strain>
    </source>
</reference>
<comment type="similarity">
    <text evidence="1">Belongs to the NmrA-type oxidoreductase family.</text>
</comment>
<evidence type="ECO:0000313" key="5">
    <source>
        <dbReference type="EMBL" id="KAK4222658.1"/>
    </source>
</evidence>
<evidence type="ECO:0000256" key="1">
    <source>
        <dbReference type="ARBA" id="ARBA00006328"/>
    </source>
</evidence>
<dbReference type="GO" id="GO:0016491">
    <property type="term" value="F:oxidoreductase activity"/>
    <property type="evidence" value="ECO:0007669"/>
    <property type="project" value="UniProtKB-KW"/>
</dbReference>
<sequence length="317" mass="34976">MPTVFVTSATGSVGSALCQQLRALNWRVRAITRDPDSKSAQHLKALGVELIPGDWDDQDALRAGLTGCDKLFLCLLPDLSDFKKVPARAKTIAAIAKSSGVTQAVGLTTLGNFAVEEGTKPPPKYAPSPFFAQHFHAKKRVEQALIEGGFDHWTILRPGFFMANFLEPKINMGMGYAEIKENGTWTTSMTATSPLGLVDHVDIARFAVTAFQKPDLLHGRLLAVVSEELLVQEAFDQLAAAIGDSERSIKAKFMSDEECAKAQAEGSWRFFSSETCVRYMSDYTNLEELSDLIGGLTTFKKFFEREKEGVKETYHRK</sequence>
<evidence type="ECO:0000256" key="3">
    <source>
        <dbReference type="ARBA" id="ARBA00023002"/>
    </source>
</evidence>
<reference evidence="5" key="1">
    <citation type="journal article" date="2023" name="Mol. Phylogenet. Evol.">
        <title>Genome-scale phylogeny and comparative genomics of the fungal order Sordariales.</title>
        <authorList>
            <person name="Hensen N."/>
            <person name="Bonometti L."/>
            <person name="Westerberg I."/>
            <person name="Brannstrom I.O."/>
            <person name="Guillou S."/>
            <person name="Cros-Aarteil S."/>
            <person name="Calhoun S."/>
            <person name="Haridas S."/>
            <person name="Kuo A."/>
            <person name="Mondo S."/>
            <person name="Pangilinan J."/>
            <person name="Riley R."/>
            <person name="LaButti K."/>
            <person name="Andreopoulos B."/>
            <person name="Lipzen A."/>
            <person name="Chen C."/>
            <person name="Yan M."/>
            <person name="Daum C."/>
            <person name="Ng V."/>
            <person name="Clum A."/>
            <person name="Steindorff A."/>
            <person name="Ohm R.A."/>
            <person name="Martin F."/>
            <person name="Silar P."/>
            <person name="Natvig D.O."/>
            <person name="Lalanne C."/>
            <person name="Gautier V."/>
            <person name="Ament-Velasquez S.L."/>
            <person name="Kruys A."/>
            <person name="Hutchinson M.I."/>
            <person name="Powell A.J."/>
            <person name="Barry K."/>
            <person name="Miller A.N."/>
            <person name="Grigoriev I.V."/>
            <person name="Debuchy R."/>
            <person name="Gladieux P."/>
            <person name="Hiltunen Thoren M."/>
            <person name="Johannesson H."/>
        </authorList>
    </citation>
    <scope>NUCLEOTIDE SEQUENCE</scope>
    <source>
        <strain evidence="5">CBS 990.96</strain>
    </source>
</reference>
<accession>A0AAN6YQK6</accession>
<dbReference type="InterPro" id="IPR051164">
    <property type="entry name" value="NmrA-like_oxidored"/>
</dbReference>
<dbReference type="Proteomes" id="UP001301958">
    <property type="component" value="Unassembled WGS sequence"/>
</dbReference>
<keyword evidence="3" id="KW-0560">Oxidoreductase</keyword>
<dbReference type="SUPFAM" id="SSF51735">
    <property type="entry name" value="NAD(P)-binding Rossmann-fold domains"/>
    <property type="match status" value="1"/>
</dbReference>
<dbReference type="PANTHER" id="PTHR42748:SF30">
    <property type="entry name" value="NMRA-LIKE DOMAIN-CONTAINING PROTEIN"/>
    <property type="match status" value="1"/>
</dbReference>
<keyword evidence="6" id="KW-1185">Reference proteome</keyword>
<dbReference type="InterPro" id="IPR008030">
    <property type="entry name" value="NmrA-like"/>
</dbReference>
<evidence type="ECO:0000256" key="2">
    <source>
        <dbReference type="ARBA" id="ARBA00022857"/>
    </source>
</evidence>
<feature type="domain" description="NmrA-like" evidence="4">
    <location>
        <begin position="3"/>
        <end position="243"/>
    </location>
</feature>
<proteinExistence type="inferred from homology"/>
<dbReference type="PANTHER" id="PTHR42748">
    <property type="entry name" value="NITROGEN METABOLITE REPRESSION PROTEIN NMRA FAMILY MEMBER"/>
    <property type="match status" value="1"/>
</dbReference>
<dbReference type="GO" id="GO:0005634">
    <property type="term" value="C:nucleus"/>
    <property type="evidence" value="ECO:0007669"/>
    <property type="project" value="TreeGrafter"/>
</dbReference>